<feature type="non-terminal residue" evidence="1">
    <location>
        <position position="95"/>
    </location>
</feature>
<name>A0AAV5U0B5_9BILA</name>
<reference evidence="1" key="1">
    <citation type="submission" date="2023-10" db="EMBL/GenBank/DDBJ databases">
        <title>Genome assembly of Pristionchus species.</title>
        <authorList>
            <person name="Yoshida K."/>
            <person name="Sommer R.J."/>
        </authorList>
    </citation>
    <scope>NUCLEOTIDE SEQUENCE</scope>
    <source>
        <strain evidence="1">RS0144</strain>
    </source>
</reference>
<sequence>PYPYSTLVWLTVNRRNWTPLPVLHETGASAIGNSSMSRIMSTAATQRDTVTKIPRLSSLSSDRDFVQMMRVPCAISLIISRMLNMRFESKAKLLM</sequence>
<comment type="caution">
    <text evidence="1">The sequence shown here is derived from an EMBL/GenBank/DDBJ whole genome shotgun (WGS) entry which is preliminary data.</text>
</comment>
<gene>
    <name evidence="1" type="ORF">PENTCL1PPCAC_22034</name>
</gene>
<dbReference type="Proteomes" id="UP001432027">
    <property type="component" value="Unassembled WGS sequence"/>
</dbReference>
<protein>
    <submittedName>
        <fullName evidence="1">Uncharacterized protein</fullName>
    </submittedName>
</protein>
<feature type="non-terminal residue" evidence="1">
    <location>
        <position position="1"/>
    </location>
</feature>
<dbReference type="EMBL" id="BTSX01000005">
    <property type="protein sequence ID" value="GMS99859.1"/>
    <property type="molecule type" value="Genomic_DNA"/>
</dbReference>
<evidence type="ECO:0000313" key="1">
    <source>
        <dbReference type="EMBL" id="GMS99859.1"/>
    </source>
</evidence>
<dbReference type="AlphaFoldDB" id="A0AAV5U0B5"/>
<proteinExistence type="predicted"/>
<evidence type="ECO:0000313" key="2">
    <source>
        <dbReference type="Proteomes" id="UP001432027"/>
    </source>
</evidence>
<keyword evidence="2" id="KW-1185">Reference proteome</keyword>
<organism evidence="1 2">
    <name type="scientific">Pristionchus entomophagus</name>
    <dbReference type="NCBI Taxonomy" id="358040"/>
    <lineage>
        <taxon>Eukaryota</taxon>
        <taxon>Metazoa</taxon>
        <taxon>Ecdysozoa</taxon>
        <taxon>Nematoda</taxon>
        <taxon>Chromadorea</taxon>
        <taxon>Rhabditida</taxon>
        <taxon>Rhabditina</taxon>
        <taxon>Diplogasteromorpha</taxon>
        <taxon>Diplogasteroidea</taxon>
        <taxon>Neodiplogasteridae</taxon>
        <taxon>Pristionchus</taxon>
    </lineage>
</organism>
<accession>A0AAV5U0B5</accession>